<dbReference type="PANTHER" id="PTHR33463:SF167">
    <property type="entry name" value="PUTATIVE-RELATED"/>
    <property type="match status" value="1"/>
</dbReference>
<evidence type="ECO:0000313" key="8">
    <source>
        <dbReference type="RefSeq" id="XP_039135521.1"/>
    </source>
</evidence>
<dbReference type="Proteomes" id="UP001515500">
    <property type="component" value="Chromosome 2"/>
</dbReference>
<evidence type="ECO:0000256" key="1">
    <source>
        <dbReference type="ARBA" id="ARBA00008894"/>
    </source>
</evidence>
<dbReference type="GO" id="GO:0005524">
    <property type="term" value="F:ATP binding"/>
    <property type="evidence" value="ECO:0007669"/>
    <property type="project" value="UniProtKB-KW"/>
</dbReference>
<dbReference type="GO" id="GO:0043531">
    <property type="term" value="F:ADP binding"/>
    <property type="evidence" value="ECO:0007669"/>
    <property type="project" value="InterPro"/>
</dbReference>
<evidence type="ECO:0000259" key="5">
    <source>
        <dbReference type="Pfam" id="PF00931"/>
    </source>
</evidence>
<evidence type="ECO:0000256" key="2">
    <source>
        <dbReference type="ARBA" id="ARBA00022737"/>
    </source>
</evidence>
<comment type="similarity">
    <text evidence="1">Belongs to the disease resistance NB-LRR family.</text>
</comment>
<dbReference type="InterPro" id="IPR050905">
    <property type="entry name" value="Plant_NBS-LRR"/>
</dbReference>
<dbReference type="InterPro" id="IPR027417">
    <property type="entry name" value="P-loop_NTPase"/>
</dbReference>
<protein>
    <submittedName>
        <fullName evidence="8">Disease resistance protein At4g27190-like</fullName>
    </submittedName>
</protein>
<dbReference type="Gene3D" id="3.40.50.300">
    <property type="entry name" value="P-loop containing nucleotide triphosphate hydrolases"/>
    <property type="match status" value="1"/>
</dbReference>
<dbReference type="Gene3D" id="1.10.8.430">
    <property type="entry name" value="Helical domain of apoptotic protease-activating factors"/>
    <property type="match status" value="1"/>
</dbReference>
<evidence type="ECO:0000259" key="6">
    <source>
        <dbReference type="Pfam" id="PF23559"/>
    </source>
</evidence>
<dbReference type="PRINTS" id="PR00364">
    <property type="entry name" value="DISEASERSIST"/>
</dbReference>
<dbReference type="Gene3D" id="1.10.10.10">
    <property type="entry name" value="Winged helix-like DNA-binding domain superfamily/Winged helix DNA-binding domain"/>
    <property type="match status" value="1"/>
</dbReference>
<evidence type="ECO:0000256" key="4">
    <source>
        <dbReference type="ARBA" id="ARBA00022840"/>
    </source>
</evidence>
<dbReference type="InterPro" id="IPR036388">
    <property type="entry name" value="WH-like_DNA-bd_sf"/>
</dbReference>
<dbReference type="InterPro" id="IPR002182">
    <property type="entry name" value="NB-ARC"/>
</dbReference>
<dbReference type="SUPFAM" id="SSF52540">
    <property type="entry name" value="P-loop containing nucleoside triphosphate hydrolases"/>
    <property type="match status" value="1"/>
</dbReference>
<dbReference type="GO" id="GO:0002758">
    <property type="term" value="P:innate immune response-activating signaling pathway"/>
    <property type="evidence" value="ECO:0007669"/>
    <property type="project" value="UniProtKB-ARBA"/>
</dbReference>
<dbReference type="Gene3D" id="3.80.10.10">
    <property type="entry name" value="Ribonuclease Inhibitor"/>
    <property type="match status" value="1"/>
</dbReference>
<proteinExistence type="inferred from homology"/>
<reference evidence="8" key="1">
    <citation type="submission" date="2025-08" db="UniProtKB">
        <authorList>
            <consortium name="RefSeq"/>
        </authorList>
    </citation>
    <scope>IDENTIFICATION</scope>
</reference>
<dbReference type="GO" id="GO:0009626">
    <property type="term" value="P:plant-type hypersensitive response"/>
    <property type="evidence" value="ECO:0007669"/>
    <property type="project" value="UniProtKB-ARBA"/>
</dbReference>
<gene>
    <name evidence="8" type="primary">LOC120272854</name>
</gene>
<evidence type="ECO:0000313" key="7">
    <source>
        <dbReference type="Proteomes" id="UP001515500"/>
    </source>
</evidence>
<dbReference type="RefSeq" id="XP_039135521.1">
    <property type="nucleotide sequence ID" value="XM_039279587.1"/>
</dbReference>
<dbReference type="AlphaFoldDB" id="A0AB40C6Y0"/>
<dbReference type="GeneID" id="120272854"/>
<evidence type="ECO:0000256" key="3">
    <source>
        <dbReference type="ARBA" id="ARBA00022821"/>
    </source>
</evidence>
<dbReference type="SUPFAM" id="SSF52058">
    <property type="entry name" value="L domain-like"/>
    <property type="match status" value="1"/>
</dbReference>
<dbReference type="InterPro" id="IPR032675">
    <property type="entry name" value="LRR_dom_sf"/>
</dbReference>
<dbReference type="PANTHER" id="PTHR33463">
    <property type="entry name" value="NB-ARC DOMAIN-CONTAINING PROTEIN-RELATED"/>
    <property type="match status" value="1"/>
</dbReference>
<dbReference type="Pfam" id="PF23559">
    <property type="entry name" value="WHD_DRP"/>
    <property type="match status" value="1"/>
</dbReference>
<name>A0AB40C6Y0_DIOCR</name>
<dbReference type="InterPro" id="IPR042197">
    <property type="entry name" value="Apaf_helical"/>
</dbReference>
<dbReference type="InterPro" id="IPR058922">
    <property type="entry name" value="WHD_DRP"/>
</dbReference>
<keyword evidence="4" id="KW-0547">Nucleotide-binding</keyword>
<dbReference type="FunFam" id="3.40.50.300:FF:001091">
    <property type="entry name" value="Probable disease resistance protein At1g61300"/>
    <property type="match status" value="1"/>
</dbReference>
<dbReference type="Pfam" id="PF00931">
    <property type="entry name" value="NB-ARC"/>
    <property type="match status" value="1"/>
</dbReference>
<keyword evidence="3" id="KW-0611">Plant defense</keyword>
<dbReference type="FunFam" id="1.10.8.430:FF:000003">
    <property type="entry name" value="Probable disease resistance protein At5g66910"/>
    <property type="match status" value="1"/>
</dbReference>
<feature type="domain" description="Disease resistance protein winged helix" evidence="6">
    <location>
        <begin position="418"/>
        <end position="486"/>
    </location>
</feature>
<organism evidence="7 8">
    <name type="scientific">Dioscorea cayennensis subsp. rotundata</name>
    <name type="common">White Guinea yam</name>
    <name type="synonym">Dioscorea rotundata</name>
    <dbReference type="NCBI Taxonomy" id="55577"/>
    <lineage>
        <taxon>Eukaryota</taxon>
        <taxon>Viridiplantae</taxon>
        <taxon>Streptophyta</taxon>
        <taxon>Embryophyta</taxon>
        <taxon>Tracheophyta</taxon>
        <taxon>Spermatophyta</taxon>
        <taxon>Magnoliopsida</taxon>
        <taxon>Liliopsida</taxon>
        <taxon>Dioscoreales</taxon>
        <taxon>Dioscoreaceae</taxon>
        <taxon>Dioscorea</taxon>
    </lineage>
</organism>
<sequence length="682" mass="77666">MGIVEAIISGVLSCFCQTCRPFCQQLNYIRKVKENEQTMGRELDSLRSQKRDLSAKLNTGEVQHGKRPKEEVTNWLKNLEEIENDVNSLSSFDAHHMCFKRSCPNYYSRWKRSKKTVKILHRVKTLQEIGKSFHQSESIFIDSLPETSSSLPTTALHGSSAERKKGEILQCIMNPEVRKIGIFGMGGVGKTTIMRHIYNQLKEKKDDFAIVMWVDVSSSFNLAKIQEKIAEKLGCDLSSSTDETSRALVLHEAFKRRRNFVIFLDDVWESVSLQDVGIPEADGCNGSKIAWTTRFVNVCHSMESQREIKVECLAGEESWALFKEKVGGEDVIMSPEIEPIARKVACECGGLPLALITVGRALRKEYQLEVWRNALQELKTSSSDQIDGMGKDVFVSLKFSYKRLRNDKIRACFLYCVLYPEGVYIFVHHLIEYWMAEGLIDEEGSVETEKDRGHAYLKELKDACMIESIEDYNGYVRMHDLIRDLAINITREQPLFMVKAGLWLKESPKEEEWDENLERVSLTMNNIETFQGQPNCPHLSTLLLQHNSCSVSFSETFFKHMHNLRVLNLFDTGIESLPGSLSDLINLHALILAKCPCLQYIPSLAKLQKLRKLTLSGLSSLKELPYGLENLVKLRHLDISRGGWGSFPSGALLKKSCLENLFMDSSVAPRTKRITQKCSRHD</sequence>
<dbReference type="GO" id="GO:0042742">
    <property type="term" value="P:defense response to bacterium"/>
    <property type="evidence" value="ECO:0007669"/>
    <property type="project" value="UniProtKB-ARBA"/>
</dbReference>
<dbReference type="FunFam" id="1.10.10.10:FF:000322">
    <property type="entry name" value="Probable disease resistance protein At1g63360"/>
    <property type="match status" value="1"/>
</dbReference>
<accession>A0AB40C6Y0</accession>
<keyword evidence="2" id="KW-0677">Repeat</keyword>
<keyword evidence="4" id="KW-0067">ATP-binding</keyword>
<keyword evidence="7" id="KW-1185">Reference proteome</keyword>
<feature type="domain" description="NB-ARC" evidence="5">
    <location>
        <begin position="162"/>
        <end position="328"/>
    </location>
</feature>